<sequence length="473" mass="51082">GGGPGGLALASTLVKYSDPAAPIAIDLYESQARIGTVGAGISVWPRTRALLQQIGLMGGLHGELGANDSSNGEPVGFSFRKSDVDGPGYTYFKMPMPREPMLIHRSALITALFEGLPPPPLCTIHTSSRLIEFSSAQAGVIDGPVILRFADGSTREADVIIGADGVRSAVRNSMFPGGVYVDEVGKCVEVEPKWTGVVVYRSLITRGMLAAAQEGGHQALTTPLIVSRCEWTTSSGSPCVYLSSRAQHIVTYPISRGELINLLAFVTTPGGYGTEYKGKWVRDASPDEIRASYAGWEPEVQALINSVETTSAWAIHIMEDVPRCAIGRAAILGDALHAMETHFGAGAGQAMEARLCRAHIHPRSLTFQQDAYVLSRLLTHPTTTKANLTAALAAYEKSRLAFSTSVVTSARKVGLMYEYNEGPLPDDEDEGWAERWGNMVHERWKFQWEGDAEDFWKDAEAELLKTTEPNGAT</sequence>
<organism evidence="1 2">
    <name type="scientific">Vararia minispora EC-137</name>
    <dbReference type="NCBI Taxonomy" id="1314806"/>
    <lineage>
        <taxon>Eukaryota</taxon>
        <taxon>Fungi</taxon>
        <taxon>Dikarya</taxon>
        <taxon>Basidiomycota</taxon>
        <taxon>Agaricomycotina</taxon>
        <taxon>Agaricomycetes</taxon>
        <taxon>Russulales</taxon>
        <taxon>Lachnocladiaceae</taxon>
        <taxon>Vararia</taxon>
    </lineage>
</organism>
<dbReference type="EMBL" id="MU274195">
    <property type="protein sequence ID" value="KAI0026777.1"/>
    <property type="molecule type" value="Genomic_DNA"/>
</dbReference>
<gene>
    <name evidence="1" type="ORF">K488DRAFT_64556</name>
</gene>
<reference evidence="1" key="2">
    <citation type="journal article" date="2022" name="New Phytol.">
        <title>Evolutionary transition to the ectomycorrhizal habit in the genomes of a hyperdiverse lineage of mushroom-forming fungi.</title>
        <authorList>
            <person name="Looney B."/>
            <person name="Miyauchi S."/>
            <person name="Morin E."/>
            <person name="Drula E."/>
            <person name="Courty P.E."/>
            <person name="Kohler A."/>
            <person name="Kuo A."/>
            <person name="LaButti K."/>
            <person name="Pangilinan J."/>
            <person name="Lipzen A."/>
            <person name="Riley R."/>
            <person name="Andreopoulos W."/>
            <person name="He G."/>
            <person name="Johnson J."/>
            <person name="Nolan M."/>
            <person name="Tritt A."/>
            <person name="Barry K.W."/>
            <person name="Grigoriev I.V."/>
            <person name="Nagy L.G."/>
            <person name="Hibbett D."/>
            <person name="Henrissat B."/>
            <person name="Matheny P.B."/>
            <person name="Labbe J."/>
            <person name="Martin F.M."/>
        </authorList>
    </citation>
    <scope>NUCLEOTIDE SEQUENCE</scope>
    <source>
        <strain evidence="1">EC-137</strain>
    </source>
</reference>
<comment type="caution">
    <text evidence="1">The sequence shown here is derived from an EMBL/GenBank/DDBJ whole genome shotgun (WGS) entry which is preliminary data.</text>
</comment>
<feature type="non-terminal residue" evidence="1">
    <location>
        <position position="1"/>
    </location>
</feature>
<dbReference type="Proteomes" id="UP000814128">
    <property type="component" value="Unassembled WGS sequence"/>
</dbReference>
<evidence type="ECO:0000313" key="2">
    <source>
        <dbReference type="Proteomes" id="UP000814128"/>
    </source>
</evidence>
<evidence type="ECO:0000313" key="1">
    <source>
        <dbReference type="EMBL" id="KAI0026777.1"/>
    </source>
</evidence>
<name>A0ACB8Q568_9AGAM</name>
<accession>A0ACB8Q568</accession>
<keyword evidence="2" id="KW-1185">Reference proteome</keyword>
<proteinExistence type="predicted"/>
<reference evidence="1" key="1">
    <citation type="submission" date="2021-02" db="EMBL/GenBank/DDBJ databases">
        <authorList>
            <consortium name="DOE Joint Genome Institute"/>
            <person name="Ahrendt S."/>
            <person name="Looney B.P."/>
            <person name="Miyauchi S."/>
            <person name="Morin E."/>
            <person name="Drula E."/>
            <person name="Courty P.E."/>
            <person name="Chicoki N."/>
            <person name="Fauchery L."/>
            <person name="Kohler A."/>
            <person name="Kuo A."/>
            <person name="Labutti K."/>
            <person name="Pangilinan J."/>
            <person name="Lipzen A."/>
            <person name="Riley R."/>
            <person name="Andreopoulos W."/>
            <person name="He G."/>
            <person name="Johnson J."/>
            <person name="Barry K.W."/>
            <person name="Grigoriev I.V."/>
            <person name="Nagy L."/>
            <person name="Hibbett D."/>
            <person name="Henrissat B."/>
            <person name="Matheny P.B."/>
            <person name="Labbe J."/>
            <person name="Martin F."/>
        </authorList>
    </citation>
    <scope>NUCLEOTIDE SEQUENCE</scope>
    <source>
        <strain evidence="1">EC-137</strain>
    </source>
</reference>
<protein>
    <submittedName>
        <fullName evidence="1">Uncharacterized protein</fullName>
    </submittedName>
</protein>